<dbReference type="OrthoDB" id="9802264at2"/>
<comment type="similarity">
    <text evidence="2">Belongs to the ABC transporter superfamily.</text>
</comment>
<dbReference type="FunFam" id="3.40.50.300:FF:000056">
    <property type="entry name" value="Cell division ATP-binding protein FtsE"/>
    <property type="match status" value="1"/>
</dbReference>
<dbReference type="Gene3D" id="3.30.70.260">
    <property type="match status" value="1"/>
</dbReference>
<evidence type="ECO:0000256" key="4">
    <source>
        <dbReference type="ARBA" id="ARBA00022448"/>
    </source>
</evidence>
<evidence type="ECO:0000313" key="12">
    <source>
        <dbReference type="EMBL" id="THF61870.1"/>
    </source>
</evidence>
<dbReference type="InterPro" id="IPR027417">
    <property type="entry name" value="P-loop_NTPase"/>
</dbReference>
<dbReference type="GO" id="GO:0005524">
    <property type="term" value="F:ATP binding"/>
    <property type="evidence" value="ECO:0007669"/>
    <property type="project" value="UniProtKB-KW"/>
</dbReference>
<evidence type="ECO:0000256" key="6">
    <source>
        <dbReference type="ARBA" id="ARBA00022741"/>
    </source>
</evidence>
<dbReference type="Gene3D" id="3.40.50.300">
    <property type="entry name" value="P-loop containing nucleotide triphosphate hydrolases"/>
    <property type="match status" value="1"/>
</dbReference>
<dbReference type="InterPro" id="IPR018449">
    <property type="entry name" value="NIL_domain"/>
</dbReference>
<keyword evidence="6" id="KW-0547">Nucleotide-binding</keyword>
<evidence type="ECO:0000256" key="9">
    <source>
        <dbReference type="ARBA" id="ARBA00022970"/>
    </source>
</evidence>
<dbReference type="GO" id="GO:0006865">
    <property type="term" value="P:amino acid transport"/>
    <property type="evidence" value="ECO:0007669"/>
    <property type="project" value="UniProtKB-KW"/>
</dbReference>
<name>A0A4S4AQ82_9RHOO</name>
<evidence type="ECO:0000256" key="5">
    <source>
        <dbReference type="ARBA" id="ARBA00022475"/>
    </source>
</evidence>
<dbReference type="PANTHER" id="PTHR43166:SF30">
    <property type="entry name" value="METHIONINE IMPORT ATP-BINDING PROTEIN METN"/>
    <property type="match status" value="1"/>
</dbReference>
<dbReference type="EMBL" id="SSOC01000008">
    <property type="protein sequence ID" value="THF61870.1"/>
    <property type="molecule type" value="Genomic_DNA"/>
</dbReference>
<dbReference type="InterPro" id="IPR041701">
    <property type="entry name" value="MetN_ABC"/>
</dbReference>
<evidence type="ECO:0000256" key="10">
    <source>
        <dbReference type="ARBA" id="ARBA00023136"/>
    </source>
</evidence>
<evidence type="ECO:0000256" key="1">
    <source>
        <dbReference type="ARBA" id="ARBA00002579"/>
    </source>
</evidence>
<comment type="caution">
    <text evidence="12">The sequence shown here is derived from an EMBL/GenBank/DDBJ whole genome shotgun (WGS) entry which is preliminary data.</text>
</comment>
<dbReference type="AlphaFoldDB" id="A0A4S4AQ82"/>
<proteinExistence type="inferred from homology"/>
<protein>
    <recommendedName>
        <fullName evidence="3">Cell division ATP-binding protein FtsE</fullName>
    </recommendedName>
</protein>
<dbReference type="InterPro" id="IPR017871">
    <property type="entry name" value="ABC_transporter-like_CS"/>
</dbReference>
<dbReference type="InterPro" id="IPR050086">
    <property type="entry name" value="MetN_ABC_transporter-like"/>
</dbReference>
<keyword evidence="13" id="KW-1185">Reference proteome</keyword>
<evidence type="ECO:0000256" key="7">
    <source>
        <dbReference type="ARBA" id="ARBA00022840"/>
    </source>
</evidence>
<reference evidence="12 13" key="1">
    <citation type="submission" date="2019-04" db="EMBL/GenBank/DDBJ databases">
        <title>Azoarcus nasutitermitis sp. nov. isolated from termite nest.</title>
        <authorList>
            <person name="Lin S.-Y."/>
            <person name="Hameed A."/>
            <person name="Hsu Y.-H."/>
            <person name="Young C.-C."/>
        </authorList>
    </citation>
    <scope>NUCLEOTIDE SEQUENCE [LARGE SCALE GENOMIC DNA]</scope>
    <source>
        <strain evidence="12 13">CC-YHH838</strain>
    </source>
</reference>
<dbReference type="PROSITE" id="PS00211">
    <property type="entry name" value="ABC_TRANSPORTER_1"/>
    <property type="match status" value="1"/>
</dbReference>
<dbReference type="Pfam" id="PF00005">
    <property type="entry name" value="ABC_tran"/>
    <property type="match status" value="1"/>
</dbReference>
<keyword evidence="5" id="KW-1003">Cell membrane</keyword>
<dbReference type="GO" id="GO:0005886">
    <property type="term" value="C:plasma membrane"/>
    <property type="evidence" value="ECO:0007669"/>
    <property type="project" value="UniProtKB-ARBA"/>
</dbReference>
<dbReference type="SUPFAM" id="SSF55021">
    <property type="entry name" value="ACT-like"/>
    <property type="match status" value="1"/>
</dbReference>
<gene>
    <name evidence="12" type="ORF">E6C76_19625</name>
</gene>
<dbReference type="SMART" id="SM00930">
    <property type="entry name" value="NIL"/>
    <property type="match status" value="1"/>
</dbReference>
<dbReference type="RefSeq" id="WP_136349955.1">
    <property type="nucleotide sequence ID" value="NZ_SSOC01000008.1"/>
</dbReference>
<accession>A0A4S4AQ82</accession>
<evidence type="ECO:0000256" key="2">
    <source>
        <dbReference type="ARBA" id="ARBA00005417"/>
    </source>
</evidence>
<evidence type="ECO:0000256" key="8">
    <source>
        <dbReference type="ARBA" id="ARBA00022967"/>
    </source>
</evidence>
<feature type="domain" description="ABC transporter" evidence="11">
    <location>
        <begin position="2"/>
        <end position="242"/>
    </location>
</feature>
<dbReference type="GO" id="GO:0016887">
    <property type="term" value="F:ATP hydrolysis activity"/>
    <property type="evidence" value="ECO:0007669"/>
    <property type="project" value="InterPro"/>
</dbReference>
<dbReference type="CDD" id="cd03258">
    <property type="entry name" value="ABC_MetN_methionine_transporter"/>
    <property type="match status" value="1"/>
</dbReference>
<keyword evidence="4" id="KW-0813">Transport</keyword>
<dbReference type="PANTHER" id="PTHR43166">
    <property type="entry name" value="AMINO ACID IMPORT ATP-BINDING PROTEIN"/>
    <property type="match status" value="1"/>
</dbReference>
<dbReference type="SMART" id="SM00382">
    <property type="entry name" value="AAA"/>
    <property type="match status" value="1"/>
</dbReference>
<organism evidence="12 13">
    <name type="scientific">Pseudothauera nasutitermitis</name>
    <dbReference type="NCBI Taxonomy" id="2565930"/>
    <lineage>
        <taxon>Bacteria</taxon>
        <taxon>Pseudomonadati</taxon>
        <taxon>Pseudomonadota</taxon>
        <taxon>Betaproteobacteria</taxon>
        <taxon>Rhodocyclales</taxon>
        <taxon>Zoogloeaceae</taxon>
        <taxon>Pseudothauera</taxon>
    </lineage>
</organism>
<evidence type="ECO:0000313" key="13">
    <source>
        <dbReference type="Proteomes" id="UP000308430"/>
    </source>
</evidence>
<keyword evidence="9" id="KW-0029">Amino-acid transport</keyword>
<evidence type="ECO:0000259" key="11">
    <source>
        <dbReference type="PROSITE" id="PS50893"/>
    </source>
</evidence>
<evidence type="ECO:0000256" key="3">
    <source>
        <dbReference type="ARBA" id="ARBA00020019"/>
    </source>
</evidence>
<dbReference type="PROSITE" id="PS50893">
    <property type="entry name" value="ABC_TRANSPORTER_2"/>
    <property type="match status" value="1"/>
</dbReference>
<sequence>MIELQQAGKTYRVDGRDIPALLPTDLRVERGEIFGLIGHSGAGKSTLLRLINRLEEPTGGRVVVDGEDVTALDAIGLRAFRRQVGMIFQHFNLLSSKTVAENIGLPLRFAGNTDKAGIARRVDALLARVGLEAHASKYPAQLSGGQKQRVGIARALATEPKILLCDEATSALDPQTTGQVLQLLADINRELGLTIVLITHEMDVIRRVCDRVAVMDGGTIVEQGNVGDVFLHPRHATTRRFVLEAEQVDENEQLEDFAHVGGRILRLTFRGEATYAPLLGRVARETGVDYSILAGRIDHIKDTPYGQLTIALIGGDIEAAQRRLGEAEVHLEVLRGEVSHGEGGAHG</sequence>
<keyword evidence="8" id="KW-1278">Translocase</keyword>
<dbReference type="Pfam" id="PF09383">
    <property type="entry name" value="NIL"/>
    <property type="match status" value="1"/>
</dbReference>
<comment type="function">
    <text evidence="1">Part of the ABC transporter FtsEX involved in cellular division. Important for assembly or stability of the septal ring.</text>
</comment>
<dbReference type="InterPro" id="IPR003439">
    <property type="entry name" value="ABC_transporter-like_ATP-bd"/>
</dbReference>
<dbReference type="SUPFAM" id="SSF52540">
    <property type="entry name" value="P-loop containing nucleoside triphosphate hydrolases"/>
    <property type="match status" value="1"/>
</dbReference>
<dbReference type="InterPro" id="IPR045865">
    <property type="entry name" value="ACT-like_dom_sf"/>
</dbReference>
<keyword evidence="7 12" id="KW-0067">ATP-binding</keyword>
<dbReference type="Proteomes" id="UP000308430">
    <property type="component" value="Unassembled WGS sequence"/>
</dbReference>
<dbReference type="InterPro" id="IPR003593">
    <property type="entry name" value="AAA+_ATPase"/>
</dbReference>
<keyword evidence="10" id="KW-0472">Membrane</keyword>